<evidence type="ECO:0000313" key="1">
    <source>
        <dbReference type="EMBL" id="PTD25342.1"/>
    </source>
</evidence>
<evidence type="ECO:0008006" key="3">
    <source>
        <dbReference type="Google" id="ProtNLM"/>
    </source>
</evidence>
<dbReference type="InterPro" id="IPR036866">
    <property type="entry name" value="RibonucZ/Hydroxyglut_hydro"/>
</dbReference>
<gene>
    <name evidence="1" type="ORF">CV103_05900</name>
</gene>
<organism evidence="1 2">
    <name type="scientific">Edaphosphingomonas fennica</name>
    <dbReference type="NCBI Taxonomy" id="114404"/>
    <lineage>
        <taxon>Bacteria</taxon>
        <taxon>Pseudomonadati</taxon>
        <taxon>Pseudomonadota</taxon>
        <taxon>Alphaproteobacteria</taxon>
        <taxon>Sphingomonadales</taxon>
        <taxon>Rhizorhabdaceae</taxon>
        <taxon>Edaphosphingomonas</taxon>
    </lineage>
</organism>
<dbReference type="SUPFAM" id="SSF56281">
    <property type="entry name" value="Metallo-hydrolase/oxidoreductase"/>
    <property type="match status" value="1"/>
</dbReference>
<reference evidence="1 2" key="1">
    <citation type="submission" date="2017-11" db="EMBL/GenBank/DDBJ databases">
        <title>Sphingomonas oleivorans sp. nov., isolated from oil-contaminated soil.</title>
        <authorList>
            <person name="Wang L."/>
            <person name="Chen L."/>
        </authorList>
    </citation>
    <scope>NUCLEOTIDE SEQUENCE [LARGE SCALE GENOMIC DNA]</scope>
    <source>
        <strain evidence="1 2">K101</strain>
    </source>
</reference>
<dbReference type="Proteomes" id="UP000241206">
    <property type="component" value="Unassembled WGS sequence"/>
</dbReference>
<keyword evidence="2" id="KW-1185">Reference proteome</keyword>
<evidence type="ECO:0000313" key="2">
    <source>
        <dbReference type="Proteomes" id="UP000241206"/>
    </source>
</evidence>
<sequence>MTAKLTFHPLGNADCTRFDLADGRKLLVDYADMRNPEDPWDRRIDLPTELKSDLRAAKRDYYDVVLFTHLDDDHCCGSGDFFWLDHAAKYQGEGRIKIRELWVPAAAILEEGCQDSARIIRQEARYRLKEGNGIRVFSRPAKLKEWLEKNGLTLESRAHLITDAGQLVPGFSTAGPERVQFFIHSPFGWRQDDNGIVDRNQDSVVFQATFLEGSRETHALFMSDINYDSIDQIVQTTRRHKREDRLRWDIFKIPHHCSYLSIGPEKGEDETKPTPDVKWLYEAQGQPRCTMMSTSKSIPVKGSAEDKDVQPPHREAANYYKRVANMKDGAFKVTMDLPSSSKPKPSTIEITERGATLLSVSATVGAASVISTPARAG</sequence>
<protein>
    <recommendedName>
        <fullName evidence="3">Metallohydrolase</fullName>
    </recommendedName>
</protein>
<dbReference type="EMBL" id="PHHF01000025">
    <property type="protein sequence ID" value="PTD25342.1"/>
    <property type="molecule type" value="Genomic_DNA"/>
</dbReference>
<accession>A0A2T4I5F0</accession>
<name>A0A2T4I5F0_9SPHN</name>
<comment type="caution">
    <text evidence="1">The sequence shown here is derived from an EMBL/GenBank/DDBJ whole genome shotgun (WGS) entry which is preliminary data.</text>
</comment>
<dbReference type="AlphaFoldDB" id="A0A2T4I5F0"/>
<dbReference type="Gene3D" id="3.60.15.10">
    <property type="entry name" value="Ribonuclease Z/Hydroxyacylglutathione hydrolase-like"/>
    <property type="match status" value="1"/>
</dbReference>
<proteinExistence type="predicted"/>
<dbReference type="RefSeq" id="WP_107394290.1">
    <property type="nucleotide sequence ID" value="NZ_PHHF01000025.1"/>
</dbReference>